<reference evidence="1" key="2">
    <citation type="journal article" date="2023" name="IMA Fungus">
        <title>Comparative genomic study of the Penicillium genus elucidates a diverse pangenome and 15 lateral gene transfer events.</title>
        <authorList>
            <person name="Petersen C."/>
            <person name="Sorensen T."/>
            <person name="Nielsen M.R."/>
            <person name="Sondergaard T.E."/>
            <person name="Sorensen J.L."/>
            <person name="Fitzpatrick D.A."/>
            <person name="Frisvad J.C."/>
            <person name="Nielsen K.L."/>
        </authorList>
    </citation>
    <scope>NUCLEOTIDE SEQUENCE</scope>
    <source>
        <strain evidence="1">IBT 16125</strain>
    </source>
</reference>
<dbReference type="AlphaFoldDB" id="A0AAD6G4F2"/>
<protein>
    <submittedName>
        <fullName evidence="1">Uncharacterized protein</fullName>
    </submittedName>
</protein>
<organism evidence="1 2">
    <name type="scientific">Penicillium daleae</name>
    <dbReference type="NCBI Taxonomy" id="63821"/>
    <lineage>
        <taxon>Eukaryota</taxon>
        <taxon>Fungi</taxon>
        <taxon>Dikarya</taxon>
        <taxon>Ascomycota</taxon>
        <taxon>Pezizomycotina</taxon>
        <taxon>Eurotiomycetes</taxon>
        <taxon>Eurotiomycetidae</taxon>
        <taxon>Eurotiales</taxon>
        <taxon>Aspergillaceae</taxon>
        <taxon>Penicillium</taxon>
    </lineage>
</organism>
<comment type="caution">
    <text evidence="1">The sequence shown here is derived from an EMBL/GenBank/DDBJ whole genome shotgun (WGS) entry which is preliminary data.</text>
</comment>
<reference evidence="1" key="1">
    <citation type="submission" date="2022-12" db="EMBL/GenBank/DDBJ databases">
        <authorList>
            <person name="Petersen C."/>
        </authorList>
    </citation>
    <scope>NUCLEOTIDE SEQUENCE</scope>
    <source>
        <strain evidence="1">IBT 16125</strain>
    </source>
</reference>
<evidence type="ECO:0000313" key="2">
    <source>
        <dbReference type="Proteomes" id="UP001213681"/>
    </source>
</evidence>
<dbReference type="EMBL" id="JAPVEA010000004">
    <property type="protein sequence ID" value="KAJ5455994.1"/>
    <property type="molecule type" value="Genomic_DNA"/>
</dbReference>
<accession>A0AAD6G4F2</accession>
<dbReference type="Proteomes" id="UP001213681">
    <property type="component" value="Unassembled WGS sequence"/>
</dbReference>
<proteinExistence type="predicted"/>
<keyword evidence="2" id="KW-1185">Reference proteome</keyword>
<gene>
    <name evidence="1" type="ORF">N7458_004258</name>
</gene>
<sequence>MSSRYGEPAKSWSIKGLFSRSAKGKPILDDCRSEITLIQQRLMGDPVILLSRTLADMGSVSSATSSVKRQLTIPVMLPRQVLSRHRSRDIQGGWTVANPVGFSRSSEFLHLTKDGSQPRLGI</sequence>
<dbReference type="RefSeq" id="XP_056768367.1">
    <property type="nucleotide sequence ID" value="XM_056907640.1"/>
</dbReference>
<evidence type="ECO:0000313" key="1">
    <source>
        <dbReference type="EMBL" id="KAJ5455994.1"/>
    </source>
</evidence>
<name>A0AAD6G4F2_9EURO</name>
<dbReference type="GeneID" id="81597883"/>